<gene>
    <name evidence="2" type="ORF">KV203_18740</name>
</gene>
<protein>
    <submittedName>
        <fullName evidence="2">SMP-30/gluconolactonase/LRE family protein</fullName>
    </submittedName>
</protein>
<dbReference type="Gene3D" id="2.120.10.30">
    <property type="entry name" value="TolB, C-terminal domain"/>
    <property type="match status" value="1"/>
</dbReference>
<dbReference type="RefSeq" id="WP_066473599.1">
    <property type="nucleotide sequence ID" value="NZ_CBCRUZ010000015.1"/>
</dbReference>
<dbReference type="InterPro" id="IPR051262">
    <property type="entry name" value="SMP-30/CGR1_Lactonase"/>
</dbReference>
<dbReference type="EMBL" id="CP079105">
    <property type="protein sequence ID" value="QXQ13791.1"/>
    <property type="molecule type" value="Genomic_DNA"/>
</dbReference>
<evidence type="ECO:0000259" key="1">
    <source>
        <dbReference type="Pfam" id="PF08450"/>
    </source>
</evidence>
<dbReference type="PANTHER" id="PTHR47572">
    <property type="entry name" value="LIPOPROTEIN-RELATED"/>
    <property type="match status" value="1"/>
</dbReference>
<reference evidence="2" key="1">
    <citation type="submission" date="2021-07" db="EMBL/GenBank/DDBJ databases">
        <title>Candidatus Kaistella beijingensis sp. nov. isolated from a municipal wastewater treatment plant is involved in sludge foaming.</title>
        <authorList>
            <person name="Song Y."/>
            <person name="Liu S.-J."/>
        </authorList>
    </citation>
    <scope>NUCLEOTIDE SEQUENCE</scope>
    <source>
        <strain evidence="2">DSM 43998</strain>
    </source>
</reference>
<feature type="domain" description="SMP-30/Gluconolactonase/LRE-like region" evidence="1">
    <location>
        <begin position="17"/>
        <end position="248"/>
    </location>
</feature>
<dbReference type="Proteomes" id="UP000887023">
    <property type="component" value="Chromosome"/>
</dbReference>
<proteinExistence type="predicted"/>
<name>A0ABX8S928_9ACTN</name>
<keyword evidence="3" id="KW-1185">Reference proteome</keyword>
<dbReference type="SUPFAM" id="SSF63829">
    <property type="entry name" value="Calcium-dependent phosphotriesterase"/>
    <property type="match status" value="1"/>
</dbReference>
<evidence type="ECO:0000313" key="3">
    <source>
        <dbReference type="Proteomes" id="UP000887023"/>
    </source>
</evidence>
<dbReference type="Pfam" id="PF08450">
    <property type="entry name" value="SGL"/>
    <property type="match status" value="1"/>
</dbReference>
<dbReference type="InterPro" id="IPR013658">
    <property type="entry name" value="SGL"/>
</dbReference>
<sequence>MTVLAQGHGLVESVRRHDDHVWFADWFAGDILRVPIDGSAAGGPAEVICHLPGMPVCFDWLPDGRLVSTGAPSELLRREPDGRLVRHADLTAIADTPWNDIAVDPRGAVFVNNIGHDFMSDDYRPGSIAVVTPDGVARPVADGLEFPNGMAVIDDGATLLVAESYADRLTAFDIGADGALSGRRVWAELGKRAAPDGISPDPSGSVWYASVPNRSCTLVAAGGAVLQTVPFDRAAFDCAIGDGTLYVVGAEWGDDMAGTGQLAAVPLSAR</sequence>
<dbReference type="PANTHER" id="PTHR47572:SF5">
    <property type="entry name" value="BLR2277 PROTEIN"/>
    <property type="match status" value="1"/>
</dbReference>
<accession>A0ABX8S928</accession>
<dbReference type="InterPro" id="IPR011042">
    <property type="entry name" value="6-blade_b-propeller_TolB-like"/>
</dbReference>
<evidence type="ECO:0000313" key="2">
    <source>
        <dbReference type="EMBL" id="QXQ13791.1"/>
    </source>
</evidence>
<organism evidence="2 3">
    <name type="scientific">Skermania pinensis</name>
    <dbReference type="NCBI Taxonomy" id="39122"/>
    <lineage>
        <taxon>Bacteria</taxon>
        <taxon>Bacillati</taxon>
        <taxon>Actinomycetota</taxon>
        <taxon>Actinomycetes</taxon>
        <taxon>Mycobacteriales</taxon>
        <taxon>Gordoniaceae</taxon>
        <taxon>Skermania</taxon>
    </lineage>
</organism>